<name>A0A4U1L1Y0_9SPHN</name>
<dbReference type="GO" id="GO:0004672">
    <property type="term" value="F:protein kinase activity"/>
    <property type="evidence" value="ECO:0007669"/>
    <property type="project" value="UniProtKB-ARBA"/>
</dbReference>
<dbReference type="EMBL" id="SWKR01000002">
    <property type="protein sequence ID" value="TKD50173.1"/>
    <property type="molecule type" value="Genomic_DNA"/>
</dbReference>
<dbReference type="Proteomes" id="UP000309138">
    <property type="component" value="Unassembled WGS sequence"/>
</dbReference>
<evidence type="ECO:0000259" key="3">
    <source>
        <dbReference type="PROSITE" id="PS50894"/>
    </source>
</evidence>
<dbReference type="InterPro" id="IPR036641">
    <property type="entry name" value="HPT_dom_sf"/>
</dbReference>
<feature type="domain" description="HPt" evidence="3">
    <location>
        <begin position="23"/>
        <end position="125"/>
    </location>
</feature>
<evidence type="ECO:0000256" key="1">
    <source>
        <dbReference type="ARBA" id="ARBA00023012"/>
    </source>
</evidence>
<evidence type="ECO:0000313" key="5">
    <source>
        <dbReference type="Proteomes" id="UP000309138"/>
    </source>
</evidence>
<evidence type="ECO:0000256" key="2">
    <source>
        <dbReference type="PROSITE-ProRule" id="PRU00110"/>
    </source>
</evidence>
<dbReference type="AlphaFoldDB" id="A0A4U1L1Y0"/>
<protein>
    <submittedName>
        <fullName evidence="4">Hpt domain-containing protein</fullName>
    </submittedName>
</protein>
<dbReference type="OrthoDB" id="7448591at2"/>
<proteinExistence type="predicted"/>
<keyword evidence="1" id="KW-0902">Two-component regulatory system</keyword>
<dbReference type="GO" id="GO:0000160">
    <property type="term" value="P:phosphorelay signal transduction system"/>
    <property type="evidence" value="ECO:0007669"/>
    <property type="project" value="UniProtKB-KW"/>
</dbReference>
<sequence>MTNTIEPRTVVDWASFSQARAELGSNFVRILGYFREDGVKSLERIEAAMRGGQAAALVIPAHTLKGEARQFGAEPLADCAETIEIIARDCVERHDAPDAALEHVVRLRPLFDQTLAMLEQEANPLVMRKPGGFGRRAIA</sequence>
<gene>
    <name evidence="4" type="ORF">FBR43_04935</name>
</gene>
<dbReference type="CDD" id="cd00088">
    <property type="entry name" value="HPT"/>
    <property type="match status" value="1"/>
</dbReference>
<dbReference type="Gene3D" id="1.20.120.160">
    <property type="entry name" value="HPT domain"/>
    <property type="match status" value="1"/>
</dbReference>
<comment type="caution">
    <text evidence="4">The sequence shown here is derived from an EMBL/GenBank/DDBJ whole genome shotgun (WGS) entry which is preliminary data.</text>
</comment>
<reference evidence="4 5" key="1">
    <citation type="submission" date="2019-04" db="EMBL/GenBank/DDBJ databases">
        <authorList>
            <person name="Yang Y."/>
            <person name="Wei D."/>
        </authorList>
    </citation>
    <scope>NUCLEOTIDE SEQUENCE [LARGE SCALE GENOMIC DNA]</scope>
    <source>
        <strain evidence="4 5">L-1-4w-11</strain>
    </source>
</reference>
<dbReference type="Pfam" id="PF01627">
    <property type="entry name" value="Hpt"/>
    <property type="match status" value="1"/>
</dbReference>
<feature type="modified residue" description="Phosphohistidine" evidence="2">
    <location>
        <position position="62"/>
    </location>
</feature>
<dbReference type="SUPFAM" id="SSF47226">
    <property type="entry name" value="Histidine-containing phosphotransfer domain, HPT domain"/>
    <property type="match status" value="1"/>
</dbReference>
<accession>A0A4U1L1Y0</accession>
<evidence type="ECO:0000313" key="4">
    <source>
        <dbReference type="EMBL" id="TKD50173.1"/>
    </source>
</evidence>
<dbReference type="InterPro" id="IPR008207">
    <property type="entry name" value="Sig_transdc_His_kin_Hpt_dom"/>
</dbReference>
<keyword evidence="2" id="KW-0597">Phosphoprotein</keyword>
<keyword evidence="5" id="KW-1185">Reference proteome</keyword>
<organism evidence="4 5">
    <name type="scientific">Sphingomonas baiyangensis</name>
    <dbReference type="NCBI Taxonomy" id="2572576"/>
    <lineage>
        <taxon>Bacteria</taxon>
        <taxon>Pseudomonadati</taxon>
        <taxon>Pseudomonadota</taxon>
        <taxon>Alphaproteobacteria</taxon>
        <taxon>Sphingomonadales</taxon>
        <taxon>Sphingomonadaceae</taxon>
        <taxon>Sphingomonas</taxon>
    </lineage>
</organism>
<dbReference type="RefSeq" id="WP_136942115.1">
    <property type="nucleotide sequence ID" value="NZ_SWKR01000002.1"/>
</dbReference>
<dbReference type="PROSITE" id="PS50894">
    <property type="entry name" value="HPT"/>
    <property type="match status" value="1"/>
</dbReference>